<evidence type="ECO:0000313" key="1">
    <source>
        <dbReference type="EMBL" id="CAG8790341.1"/>
    </source>
</evidence>
<feature type="non-terminal residue" evidence="1">
    <location>
        <position position="72"/>
    </location>
</feature>
<name>A0A9N9P4I7_9GLOM</name>
<proteinExistence type="predicted"/>
<organism evidence="1 2">
    <name type="scientific">Racocetra fulgida</name>
    <dbReference type="NCBI Taxonomy" id="60492"/>
    <lineage>
        <taxon>Eukaryota</taxon>
        <taxon>Fungi</taxon>
        <taxon>Fungi incertae sedis</taxon>
        <taxon>Mucoromycota</taxon>
        <taxon>Glomeromycotina</taxon>
        <taxon>Glomeromycetes</taxon>
        <taxon>Diversisporales</taxon>
        <taxon>Gigasporaceae</taxon>
        <taxon>Racocetra</taxon>
    </lineage>
</organism>
<dbReference type="EMBL" id="CAJVPZ010060596">
    <property type="protein sequence ID" value="CAG8790341.1"/>
    <property type="molecule type" value="Genomic_DNA"/>
</dbReference>
<dbReference type="AlphaFoldDB" id="A0A9N9P4I7"/>
<gene>
    <name evidence="1" type="ORF">RFULGI_LOCUS16681</name>
</gene>
<sequence>DDNLEYTARFLEDDYQKGRILFLSMLKLVETQNIGEIWQIRLFSNPTPYSEQYIIVLDNGTHLCSCMSLIAK</sequence>
<comment type="caution">
    <text evidence="1">The sequence shown here is derived from an EMBL/GenBank/DDBJ whole genome shotgun (WGS) entry which is preliminary data.</text>
</comment>
<keyword evidence="2" id="KW-1185">Reference proteome</keyword>
<reference evidence="1" key="1">
    <citation type="submission" date="2021-06" db="EMBL/GenBank/DDBJ databases">
        <authorList>
            <person name="Kallberg Y."/>
            <person name="Tangrot J."/>
            <person name="Rosling A."/>
        </authorList>
    </citation>
    <scope>NUCLEOTIDE SEQUENCE</scope>
    <source>
        <strain evidence="1">IN212</strain>
    </source>
</reference>
<dbReference type="OrthoDB" id="2410288at2759"/>
<feature type="non-terminal residue" evidence="1">
    <location>
        <position position="1"/>
    </location>
</feature>
<accession>A0A9N9P4I7</accession>
<protein>
    <submittedName>
        <fullName evidence="1">9478_t:CDS:1</fullName>
    </submittedName>
</protein>
<dbReference type="Proteomes" id="UP000789396">
    <property type="component" value="Unassembled WGS sequence"/>
</dbReference>
<evidence type="ECO:0000313" key="2">
    <source>
        <dbReference type="Proteomes" id="UP000789396"/>
    </source>
</evidence>